<dbReference type="InterPro" id="IPR005477">
    <property type="entry name" value="Dxylulose-5-P_synthase"/>
</dbReference>
<feature type="binding site" evidence="10">
    <location>
        <position position="246"/>
    </location>
    <ligand>
        <name>thiamine diphosphate</name>
        <dbReference type="ChEBI" id="CHEBI:58937"/>
    </ligand>
</feature>
<dbReference type="CDD" id="cd07033">
    <property type="entry name" value="TPP_PYR_DXS_TK_like"/>
    <property type="match status" value="1"/>
</dbReference>
<comment type="subunit">
    <text evidence="3 10">Homodimer.</text>
</comment>
<dbReference type="Gene3D" id="3.40.50.970">
    <property type="match status" value="2"/>
</dbReference>
<dbReference type="KEGG" id="wvi:Weevi_1281"/>
<dbReference type="GO" id="GO:0009228">
    <property type="term" value="P:thiamine biosynthetic process"/>
    <property type="evidence" value="ECO:0007669"/>
    <property type="project" value="UniProtKB-UniRule"/>
</dbReference>
<keyword evidence="7 10" id="KW-0784">Thiamine biosynthesis</keyword>
<feature type="binding site" evidence="10">
    <location>
        <begin position="147"/>
        <end position="148"/>
    </location>
    <ligand>
        <name>thiamine diphosphate</name>
        <dbReference type="ChEBI" id="CHEBI:58937"/>
    </ligand>
</feature>
<dbReference type="GO" id="GO:0005829">
    <property type="term" value="C:cytosol"/>
    <property type="evidence" value="ECO:0007669"/>
    <property type="project" value="TreeGrafter"/>
</dbReference>
<dbReference type="SUPFAM" id="SSF52518">
    <property type="entry name" value="Thiamin diphosphate-binding fold (THDP-binding)"/>
    <property type="match status" value="1"/>
</dbReference>
<dbReference type="HAMAP" id="MF_00315">
    <property type="entry name" value="DXP_synth"/>
    <property type="match status" value="1"/>
</dbReference>
<dbReference type="GO" id="GO:0016114">
    <property type="term" value="P:terpenoid biosynthetic process"/>
    <property type="evidence" value="ECO:0007669"/>
    <property type="project" value="UniProtKB-UniRule"/>
</dbReference>
<dbReference type="STRING" id="865938.Weevi_1281"/>
<feature type="binding site" evidence="10">
    <location>
        <position position="327"/>
    </location>
    <ligand>
        <name>thiamine diphosphate</name>
        <dbReference type="ChEBI" id="CHEBI:58937"/>
    </ligand>
</feature>
<evidence type="ECO:0000256" key="8">
    <source>
        <dbReference type="ARBA" id="ARBA00023052"/>
    </source>
</evidence>
<dbReference type="HOGENOM" id="CLU_009227_1_4_10"/>
<evidence type="ECO:0000256" key="4">
    <source>
        <dbReference type="ARBA" id="ARBA00022679"/>
    </source>
</evidence>
<dbReference type="InterPro" id="IPR009014">
    <property type="entry name" value="Transketo_C/PFOR_II"/>
</dbReference>
<dbReference type="EMBL" id="CP002455">
    <property type="protein sequence ID" value="ADX67985.1"/>
    <property type="molecule type" value="Genomic_DNA"/>
</dbReference>
<sequence length="581" mass="65072">MKTLLENIRTVDDLRKLSIQQLPELAYELRDFILDTLSVKPGHLGASLGVVELSIALHYHYQTPEDLLIWDVGHQSYPHKILTGRKENFYTLRQKQGIAGFPVRTESMFDPFGVGHSSTSLSAIIGMATADNLHHRNRKHIAVIGDASIASGMALEAMNHLGDTDLDVLIILNDNSIGIDPSVGALKSHFAQLDQQRPNIFENLNLHYLGSFDGHSFDDLFYAFSLADNTNGPKIIHLKTTKGKGYKNAEEDQVKWHSPGKFNKTTGEIHSHAAQTTYQTVFAETMQTLMEHNTDLVAITPAMLTGSNLIELKKKFPQRVFDVGIAEQHALTFAAGLATQNCLPYMAIYSTFLQRAYDQLIHDIALQNLPVVLCIDRAGFVGTDGATHHGYFDLSFLNSIPNTIVATASNVKDFIDILYTAQFTQQPFAIRFAKEEISYYQEKRHPEKLIIGEAKVRTKGTEIAICACGKIADRIRKIIHRHQLETKVTLIDFVFIKPINDNIFSDLMNFRTVLTFEDGILNGGMGHTILENLIALDFDGKIENFGYPDAFIEHATIDELNELVGLDDTNIEKIIFENLNF</sequence>
<dbReference type="InterPro" id="IPR005475">
    <property type="entry name" value="Transketolase-like_Pyr-bd"/>
</dbReference>
<dbReference type="Pfam" id="PF02779">
    <property type="entry name" value="Transket_pyr"/>
    <property type="match status" value="1"/>
</dbReference>
<evidence type="ECO:0000256" key="5">
    <source>
        <dbReference type="ARBA" id="ARBA00022723"/>
    </source>
</evidence>
<comment type="similarity">
    <text evidence="2 10">Belongs to the transketolase family. DXPS subfamily.</text>
</comment>
<dbReference type="OrthoDB" id="9803371at2"/>
<comment type="pathway">
    <text evidence="1 10">Metabolic intermediate biosynthesis; 1-deoxy-D-xylulose 5-phosphate biosynthesis; 1-deoxy-D-xylulose 5-phosphate from D-glyceraldehyde 3-phosphate and pyruvate: step 1/1.</text>
</comment>
<dbReference type="RefSeq" id="WP_013598375.1">
    <property type="nucleotide sequence ID" value="NC_015144.1"/>
</dbReference>
<proteinExistence type="inferred from homology"/>
<evidence type="ECO:0000313" key="12">
    <source>
        <dbReference type="EMBL" id="ADX67985.1"/>
    </source>
</evidence>
<reference evidence="12 13" key="1">
    <citation type="journal article" date="2011" name="Stand. Genomic Sci.">
        <title>Complete genome sequence of Weeksella virosa type strain (9751).</title>
        <authorList>
            <person name="Lang E."/>
            <person name="Teshima H."/>
            <person name="Lucas S."/>
            <person name="Lapidus A."/>
            <person name="Hammon N."/>
            <person name="Deshpande S."/>
            <person name="Nolan M."/>
            <person name="Cheng J.F."/>
            <person name="Pitluck S."/>
            <person name="Liolios K."/>
            <person name="Pagani I."/>
            <person name="Mikhailova N."/>
            <person name="Ivanova N."/>
            <person name="Mavromatis K."/>
            <person name="Pati A."/>
            <person name="Tapia R."/>
            <person name="Han C."/>
            <person name="Goodwin L."/>
            <person name="Chen A."/>
            <person name="Palaniappan K."/>
            <person name="Land M."/>
            <person name="Hauser L."/>
            <person name="Chang Y.J."/>
            <person name="Jeffries C.D."/>
            <person name="Brambilla E.M."/>
            <person name="Kopitz M."/>
            <person name="Rohde M."/>
            <person name="Goker M."/>
            <person name="Tindall B.J."/>
            <person name="Detter J.C."/>
            <person name="Woyke T."/>
            <person name="Bristow J."/>
            <person name="Eisen J.A."/>
            <person name="Markowitz V."/>
            <person name="Hugenholtz P."/>
            <person name="Klenk H.P."/>
            <person name="Kyrpides N.C."/>
        </authorList>
    </citation>
    <scope>NUCLEOTIDE SEQUENCE [LARGE SCALE GENOMIC DNA]</scope>
    <source>
        <strain evidence="13">ATCC 43766 / DSM 16922 / JCM 21250 / NBRC 16016 / NCTC 11634 / CL345/78</strain>
    </source>
</reference>
<feature type="binding site" evidence="10">
    <location>
        <position position="74"/>
    </location>
    <ligand>
        <name>thiamine diphosphate</name>
        <dbReference type="ChEBI" id="CHEBI:58937"/>
    </ligand>
</feature>
<dbReference type="Pfam" id="PF02780">
    <property type="entry name" value="Transketolase_C"/>
    <property type="match status" value="1"/>
</dbReference>
<dbReference type="InterPro" id="IPR029061">
    <property type="entry name" value="THDP-binding"/>
</dbReference>
<dbReference type="GO" id="GO:0008661">
    <property type="term" value="F:1-deoxy-D-xylulose-5-phosphate synthase activity"/>
    <property type="evidence" value="ECO:0007669"/>
    <property type="project" value="UniProtKB-UniRule"/>
</dbReference>
<dbReference type="eggNOG" id="COG1154">
    <property type="taxonomic scope" value="Bacteria"/>
</dbReference>
<dbReference type="PANTHER" id="PTHR43322:SF5">
    <property type="entry name" value="1-DEOXY-D-XYLULOSE-5-PHOSPHATE SYNTHASE, CHLOROPLASTIC"/>
    <property type="match status" value="1"/>
</dbReference>
<dbReference type="InterPro" id="IPR033248">
    <property type="entry name" value="Transketolase_C"/>
</dbReference>
<dbReference type="GO" id="GO:0000287">
    <property type="term" value="F:magnesium ion binding"/>
    <property type="evidence" value="ECO:0007669"/>
    <property type="project" value="UniProtKB-UniRule"/>
</dbReference>
<dbReference type="Gene3D" id="3.40.50.920">
    <property type="match status" value="1"/>
</dbReference>
<dbReference type="PROSITE" id="PS00802">
    <property type="entry name" value="TRANSKETOLASE_2"/>
    <property type="match status" value="1"/>
</dbReference>
<feature type="binding site" evidence="10">
    <location>
        <position position="175"/>
    </location>
    <ligand>
        <name>thiamine diphosphate</name>
        <dbReference type="ChEBI" id="CHEBI:58937"/>
    </ligand>
</feature>
<evidence type="ECO:0000256" key="6">
    <source>
        <dbReference type="ARBA" id="ARBA00022842"/>
    </source>
</evidence>
<comment type="cofactor">
    <cofactor evidence="10">
        <name>Mg(2+)</name>
        <dbReference type="ChEBI" id="CHEBI:18420"/>
    </cofactor>
    <text evidence="10">Binds 1 Mg(2+) ion per subunit.</text>
</comment>
<dbReference type="UniPathway" id="UPA00064">
    <property type="reaction ID" value="UER00091"/>
</dbReference>
<feature type="binding site" evidence="10">
    <location>
        <position position="175"/>
    </location>
    <ligand>
        <name>Mg(2+)</name>
        <dbReference type="ChEBI" id="CHEBI:18420"/>
    </ligand>
</feature>
<feature type="binding site" evidence="10">
    <location>
        <begin position="115"/>
        <end position="117"/>
    </location>
    <ligand>
        <name>thiamine diphosphate</name>
        <dbReference type="ChEBI" id="CHEBI:58937"/>
    </ligand>
</feature>
<dbReference type="InterPro" id="IPR020826">
    <property type="entry name" value="Transketolase_BS"/>
</dbReference>
<dbReference type="PANTHER" id="PTHR43322">
    <property type="entry name" value="1-D-DEOXYXYLULOSE 5-PHOSPHATE SYNTHASE-RELATED"/>
    <property type="match status" value="1"/>
</dbReference>
<evidence type="ECO:0000313" key="13">
    <source>
        <dbReference type="Proteomes" id="UP000008641"/>
    </source>
</evidence>
<dbReference type="GO" id="GO:0019288">
    <property type="term" value="P:isopentenyl diphosphate biosynthetic process, methylerythritol 4-phosphate pathway"/>
    <property type="evidence" value="ECO:0007669"/>
    <property type="project" value="TreeGrafter"/>
</dbReference>
<evidence type="ECO:0000256" key="7">
    <source>
        <dbReference type="ARBA" id="ARBA00022977"/>
    </source>
</evidence>
<name>F0NXJ5_WEEVC</name>
<dbReference type="NCBIfam" id="NF003933">
    <property type="entry name" value="PRK05444.2-2"/>
    <property type="match status" value="1"/>
</dbReference>
<dbReference type="CDD" id="cd02007">
    <property type="entry name" value="TPP_DXS"/>
    <property type="match status" value="1"/>
</dbReference>
<keyword evidence="8 10" id="KW-0786">Thiamine pyrophosphate</keyword>
<dbReference type="SMART" id="SM00861">
    <property type="entry name" value="Transket_pyr"/>
    <property type="match status" value="1"/>
</dbReference>
<dbReference type="GO" id="GO:0030976">
    <property type="term" value="F:thiamine pyrophosphate binding"/>
    <property type="evidence" value="ECO:0007669"/>
    <property type="project" value="UniProtKB-UniRule"/>
</dbReference>
<comment type="function">
    <text evidence="10">Catalyzes the acyloin condensation reaction between C atoms 2 and 3 of pyruvate and glyceraldehyde 3-phosphate to yield 1-deoxy-D-xylulose-5-phosphate (DXP).</text>
</comment>
<organism evidence="12 13">
    <name type="scientific">Weeksella virosa (strain ATCC 43766 / DSM 16922 / JCM 21250 / CCUG 30538 / CDC 9751 / IAM 14551 / NBRC 16016 / NCTC 11634 / CL345/78)</name>
    <dbReference type="NCBI Taxonomy" id="865938"/>
    <lineage>
        <taxon>Bacteria</taxon>
        <taxon>Pseudomonadati</taxon>
        <taxon>Bacteroidota</taxon>
        <taxon>Flavobacteriia</taxon>
        <taxon>Flavobacteriales</taxon>
        <taxon>Weeksellaceae</taxon>
        <taxon>Weeksella</taxon>
    </lineage>
</organism>
<evidence type="ECO:0000256" key="10">
    <source>
        <dbReference type="HAMAP-Rule" id="MF_00315"/>
    </source>
</evidence>
<feature type="binding site" evidence="10">
    <location>
        <position position="146"/>
    </location>
    <ligand>
        <name>Mg(2+)</name>
        <dbReference type="ChEBI" id="CHEBI:18420"/>
    </ligand>
</feature>
<gene>
    <name evidence="10" type="primary">dxs</name>
    <name evidence="12" type="ordered locus">Weevi_1281</name>
</gene>
<accession>F0NXJ5</accession>
<dbReference type="AlphaFoldDB" id="F0NXJ5"/>
<keyword evidence="5 10" id="KW-0479">Metal-binding</keyword>
<evidence type="ECO:0000256" key="3">
    <source>
        <dbReference type="ARBA" id="ARBA00011738"/>
    </source>
</evidence>
<keyword evidence="9 10" id="KW-0414">Isoprene biosynthesis</keyword>
<dbReference type="Proteomes" id="UP000008641">
    <property type="component" value="Chromosome"/>
</dbReference>
<comment type="cofactor">
    <cofactor evidence="10">
        <name>thiamine diphosphate</name>
        <dbReference type="ChEBI" id="CHEBI:58937"/>
    </cofactor>
    <text evidence="10">Binds 1 thiamine pyrophosphate per subunit.</text>
</comment>
<dbReference type="SUPFAM" id="SSF52922">
    <property type="entry name" value="TK C-terminal domain-like"/>
    <property type="match status" value="1"/>
</dbReference>
<evidence type="ECO:0000256" key="1">
    <source>
        <dbReference type="ARBA" id="ARBA00004980"/>
    </source>
</evidence>
<keyword evidence="4 10" id="KW-0808">Transferase</keyword>
<evidence type="ECO:0000256" key="9">
    <source>
        <dbReference type="ARBA" id="ARBA00023229"/>
    </source>
</evidence>
<evidence type="ECO:0000256" key="2">
    <source>
        <dbReference type="ARBA" id="ARBA00011081"/>
    </source>
</evidence>
<feature type="domain" description="Transketolase-like pyrimidine-binding" evidence="11">
    <location>
        <begin position="276"/>
        <end position="439"/>
    </location>
</feature>
<keyword evidence="13" id="KW-1185">Reference proteome</keyword>
<evidence type="ECO:0000259" key="11">
    <source>
        <dbReference type="SMART" id="SM00861"/>
    </source>
</evidence>
<reference evidence="13" key="2">
    <citation type="journal article" date="2011" name="Stand. Genomic Sci.">
        <title>Complete genome sequence of Weeksella virosa type strain (9751T).</title>
        <authorList>
            <person name="Lang E."/>
            <person name="Teshima H."/>
            <person name="Lucas S."/>
            <person name="Lapidus A."/>
            <person name="Hammon N."/>
            <person name="Deshpande S."/>
            <person name="Nolan M."/>
            <person name="Cheng J."/>
            <person name="Pitluck S."/>
            <person name="Liolios K."/>
            <person name="Pagani I."/>
            <person name="Mikhailova N."/>
            <person name="Ivanova N."/>
            <person name="Mavromatis K."/>
            <person name="Pati A."/>
            <person name="Tapia R."/>
            <person name="Han C."/>
            <person name="Goodwin L."/>
            <person name="Chen A."/>
            <person name="Palaniappan K."/>
            <person name="Land M."/>
            <person name="Hauser L."/>
            <person name="Chang Y."/>
            <person name="Jeffries C."/>
            <person name="Brambilla E."/>
            <person name="Kopitz M."/>
            <person name="Rohde M."/>
            <person name="Goker M."/>
            <person name="Tindall B."/>
            <person name="Detter J."/>
            <person name="Woyke T."/>
            <person name="Bristow J."/>
            <person name="Eisen J."/>
            <person name="Markowitz V."/>
            <person name="Hugenholtz P."/>
            <person name="Klenk H."/>
            <person name="Kyrpides N."/>
        </authorList>
    </citation>
    <scope>NUCLEOTIDE SEQUENCE [LARGE SCALE GENOMIC DNA]</scope>
    <source>
        <strain evidence="13">ATCC 43766 / DSM 16922 / JCM 21250 / NBRC 16016 / NCTC 11634 / CL345/78</strain>
    </source>
</reference>
<dbReference type="EC" id="2.2.1.7" evidence="10"/>
<comment type="catalytic activity">
    <reaction evidence="10">
        <text>D-glyceraldehyde 3-phosphate + pyruvate + H(+) = 1-deoxy-D-xylulose 5-phosphate + CO2</text>
        <dbReference type="Rhea" id="RHEA:12605"/>
        <dbReference type="ChEBI" id="CHEBI:15361"/>
        <dbReference type="ChEBI" id="CHEBI:15378"/>
        <dbReference type="ChEBI" id="CHEBI:16526"/>
        <dbReference type="ChEBI" id="CHEBI:57792"/>
        <dbReference type="ChEBI" id="CHEBI:59776"/>
        <dbReference type="EC" id="2.2.1.7"/>
    </reaction>
</comment>
<keyword evidence="6 10" id="KW-0460">Magnesium</keyword>
<protein>
    <recommendedName>
        <fullName evidence="10">1-deoxy-D-xylulose-5-phosphate synthase</fullName>
        <ecNumber evidence="10">2.2.1.7</ecNumber>
    </recommendedName>
    <alternativeName>
        <fullName evidence="10">1-deoxyxylulose-5-phosphate synthase</fullName>
        <shortName evidence="10">DXP synthase</shortName>
        <shortName evidence="10">DXPS</shortName>
    </alternativeName>
</protein>
<dbReference type="Pfam" id="PF13292">
    <property type="entry name" value="DXP_synthase_N"/>
    <property type="match status" value="2"/>
</dbReference>